<feature type="region of interest" description="Disordered" evidence="1">
    <location>
        <begin position="66"/>
        <end position="85"/>
    </location>
</feature>
<name>A0A8H6NUF5_9PEZI</name>
<dbReference type="Proteomes" id="UP000639643">
    <property type="component" value="Unassembled WGS sequence"/>
</dbReference>
<accession>A0A8H6NUF5</accession>
<sequence>MSPAEGALGPTGGCLSRASAFGPSKTSTFHLPVVAGRGLWKLRFSKQFELNALAPRSLLDVRTCSDPAHQARTGPGQASRFCTLH</sequence>
<comment type="caution">
    <text evidence="2">The sequence shown here is derived from an EMBL/GenBank/DDBJ whole genome shotgun (WGS) entry which is preliminary data.</text>
</comment>
<protein>
    <submittedName>
        <fullName evidence="2">Uncharacterized protein</fullName>
    </submittedName>
</protein>
<dbReference type="EMBL" id="WIGM01000058">
    <property type="protein sequence ID" value="KAF6842837.1"/>
    <property type="molecule type" value="Genomic_DNA"/>
</dbReference>
<proteinExistence type="predicted"/>
<evidence type="ECO:0000313" key="2">
    <source>
        <dbReference type="EMBL" id="KAF6842837.1"/>
    </source>
</evidence>
<organism evidence="2 3">
    <name type="scientific">Colletotrichum musicola</name>
    <dbReference type="NCBI Taxonomy" id="2175873"/>
    <lineage>
        <taxon>Eukaryota</taxon>
        <taxon>Fungi</taxon>
        <taxon>Dikarya</taxon>
        <taxon>Ascomycota</taxon>
        <taxon>Pezizomycotina</taxon>
        <taxon>Sordariomycetes</taxon>
        <taxon>Hypocreomycetidae</taxon>
        <taxon>Glomerellales</taxon>
        <taxon>Glomerellaceae</taxon>
        <taxon>Colletotrichum</taxon>
        <taxon>Colletotrichum orchidearum species complex</taxon>
    </lineage>
</organism>
<evidence type="ECO:0000256" key="1">
    <source>
        <dbReference type="SAM" id="MobiDB-lite"/>
    </source>
</evidence>
<evidence type="ECO:0000313" key="3">
    <source>
        <dbReference type="Proteomes" id="UP000639643"/>
    </source>
</evidence>
<dbReference type="AlphaFoldDB" id="A0A8H6NUF5"/>
<keyword evidence="3" id="KW-1185">Reference proteome</keyword>
<reference evidence="2" key="1">
    <citation type="journal article" date="2020" name="Phytopathology">
        <title>Genome Sequence Resources of Colletotrichum truncatum, C. plurivorum, C. musicola, and C. sojae: Four Species Pathogenic to Soybean (Glycine max).</title>
        <authorList>
            <person name="Rogerio F."/>
            <person name="Boufleur T.R."/>
            <person name="Ciampi-Guillardi M."/>
            <person name="Sukno S.A."/>
            <person name="Thon M.R."/>
            <person name="Massola Junior N.S."/>
            <person name="Baroncelli R."/>
        </authorList>
    </citation>
    <scope>NUCLEOTIDE SEQUENCE</scope>
    <source>
        <strain evidence="2">LFN0074</strain>
    </source>
</reference>
<gene>
    <name evidence="2" type="ORF">CMUS01_02702</name>
</gene>